<dbReference type="Proteomes" id="UP001485459">
    <property type="component" value="Chromosome"/>
</dbReference>
<reference evidence="2" key="1">
    <citation type="submission" date="2024-03" db="EMBL/GenBank/DDBJ databases">
        <title>Chitinophaga horti sp. nov., isolated from garden soil.</title>
        <authorList>
            <person name="Lee D.S."/>
            <person name="Han D.M."/>
            <person name="Baek J.H."/>
            <person name="Choi D.G."/>
            <person name="Jeon J.H."/>
            <person name="Jeon C.O."/>
        </authorList>
    </citation>
    <scope>NUCLEOTIDE SEQUENCE [LARGE SCALE GENOMIC DNA]</scope>
    <source>
        <strain evidence="2">GPA1</strain>
    </source>
</reference>
<dbReference type="RefSeq" id="WP_341836612.1">
    <property type="nucleotide sequence ID" value="NZ_CP149822.1"/>
</dbReference>
<proteinExistence type="predicted"/>
<sequence length="415" mass="45758">MEERYSLVDHPASFKSRGLGQFADSVLPLIDQSISRDAPEAAVVQQIVSKYKGKKVEFLTVADKKGDFNRSTIEVIDWNEAKNRKEDIFKRFLQSPFTNEYLPFGYRLTDDGKEYLYLAETLDTPSPWVRSYGEDSSNTWVGHYYGSSLRNCAIIPFTLPEQYLNRDAFEVASELEALAQENNDASIKAAGFESLAHVNYAIERARRSVTVGIAEAQSLLDEQSKKMEAAMSENIAAAQSGGLLDPIKGISLEDWAAANVQISNGRPLAEVLKVLETEKPVWDEVSAEWMARMSQDTTFAISKVYGDAFTNPNMGRFAQAGGGAAQGSGEADKVKNDFELYIKIMCHQNMASTQGIDAASVLKQYGLSVTDWSMVGAHWAPKMGSDLTLAMKMSPLMEKYNAEFASAGTGSDISF</sequence>
<accession>A0ABZ2YSE7</accession>
<gene>
    <name evidence="1" type="ORF">WJU16_01760</name>
</gene>
<evidence type="ECO:0000313" key="2">
    <source>
        <dbReference type="Proteomes" id="UP001485459"/>
    </source>
</evidence>
<dbReference type="InterPro" id="IPR046728">
    <property type="entry name" value="DUF6620"/>
</dbReference>
<name>A0ABZ2YSE7_9BACT</name>
<keyword evidence="2" id="KW-1185">Reference proteome</keyword>
<organism evidence="1 2">
    <name type="scientific">Chitinophaga pollutisoli</name>
    <dbReference type="NCBI Taxonomy" id="3133966"/>
    <lineage>
        <taxon>Bacteria</taxon>
        <taxon>Pseudomonadati</taxon>
        <taxon>Bacteroidota</taxon>
        <taxon>Chitinophagia</taxon>
        <taxon>Chitinophagales</taxon>
        <taxon>Chitinophagaceae</taxon>
        <taxon>Chitinophaga</taxon>
    </lineage>
</organism>
<dbReference type="Pfam" id="PF20325">
    <property type="entry name" value="DUF6620"/>
    <property type="match status" value="1"/>
</dbReference>
<dbReference type="EMBL" id="CP149822">
    <property type="protein sequence ID" value="WZN41764.1"/>
    <property type="molecule type" value="Genomic_DNA"/>
</dbReference>
<protein>
    <submittedName>
        <fullName evidence="1">DUF6620 family protein</fullName>
    </submittedName>
</protein>
<evidence type="ECO:0000313" key="1">
    <source>
        <dbReference type="EMBL" id="WZN41764.1"/>
    </source>
</evidence>